<evidence type="ECO:0000256" key="1">
    <source>
        <dbReference type="SAM" id="Coils"/>
    </source>
</evidence>
<organism evidence="4 5">
    <name type="scientific">Christiangramia antarctica</name>
    <dbReference type="NCBI Taxonomy" id="2058158"/>
    <lineage>
        <taxon>Bacteria</taxon>
        <taxon>Pseudomonadati</taxon>
        <taxon>Bacteroidota</taxon>
        <taxon>Flavobacteriia</taxon>
        <taxon>Flavobacteriales</taxon>
        <taxon>Flavobacteriaceae</taxon>
        <taxon>Christiangramia</taxon>
    </lineage>
</organism>
<protein>
    <submittedName>
        <fullName evidence="4">GreA/GreB family elongation factor</fullName>
    </submittedName>
</protein>
<dbReference type="Gene3D" id="3.10.50.30">
    <property type="entry name" value="Transcription elongation factor, GreA/GreB, C-terminal domain"/>
    <property type="match status" value="1"/>
</dbReference>
<comment type="caution">
    <text evidence="4">The sequence shown here is derived from an EMBL/GenBank/DDBJ whole genome shotgun (WGS) entry which is preliminary data.</text>
</comment>
<dbReference type="InterPro" id="IPR001437">
    <property type="entry name" value="Tscrpt_elong_fac_GreA/B_C"/>
</dbReference>
<dbReference type="PIRSF" id="PIRSF006092">
    <property type="entry name" value="GreA_GreB"/>
    <property type="match status" value="1"/>
</dbReference>
<dbReference type="EMBL" id="JBHUOJ010000001">
    <property type="protein sequence ID" value="MFD2831785.1"/>
    <property type="molecule type" value="Genomic_DNA"/>
</dbReference>
<keyword evidence="4" id="KW-0648">Protein biosynthesis</keyword>
<evidence type="ECO:0000259" key="3">
    <source>
        <dbReference type="Pfam" id="PF01272"/>
    </source>
</evidence>
<dbReference type="Pfam" id="PF01272">
    <property type="entry name" value="GreA_GreB"/>
    <property type="match status" value="1"/>
</dbReference>
<dbReference type="GO" id="GO:0003746">
    <property type="term" value="F:translation elongation factor activity"/>
    <property type="evidence" value="ECO:0007669"/>
    <property type="project" value="UniProtKB-KW"/>
</dbReference>
<feature type="domain" description="Transcription elongation factor GreA/GreB C-terminal" evidence="3">
    <location>
        <begin position="91"/>
        <end position="166"/>
    </location>
</feature>
<keyword evidence="1" id="KW-0175">Coiled coil</keyword>
<proteinExistence type="predicted"/>
<dbReference type="Proteomes" id="UP001597438">
    <property type="component" value="Unassembled WGS sequence"/>
</dbReference>
<keyword evidence="5" id="KW-1185">Reference proteome</keyword>
<gene>
    <name evidence="4" type="ORF">ACFSYS_00705</name>
</gene>
<reference evidence="5" key="1">
    <citation type="journal article" date="2019" name="Int. J. Syst. Evol. Microbiol.">
        <title>The Global Catalogue of Microorganisms (GCM) 10K type strain sequencing project: providing services to taxonomists for standard genome sequencing and annotation.</title>
        <authorList>
            <consortium name="The Broad Institute Genomics Platform"/>
            <consortium name="The Broad Institute Genome Sequencing Center for Infectious Disease"/>
            <person name="Wu L."/>
            <person name="Ma J."/>
        </authorList>
    </citation>
    <scope>NUCLEOTIDE SEQUENCE [LARGE SCALE GENOMIC DNA]</scope>
    <source>
        <strain evidence="5">KCTC 52925</strain>
    </source>
</reference>
<name>A0ABW5WY96_9FLAO</name>
<evidence type="ECO:0000313" key="5">
    <source>
        <dbReference type="Proteomes" id="UP001597438"/>
    </source>
</evidence>
<dbReference type="SUPFAM" id="SSF54534">
    <property type="entry name" value="FKBP-like"/>
    <property type="match status" value="1"/>
</dbReference>
<feature type="region of interest" description="Disordered" evidence="2">
    <location>
        <begin position="1"/>
        <end position="21"/>
    </location>
</feature>
<feature type="coiled-coil region" evidence="1">
    <location>
        <begin position="29"/>
        <end position="56"/>
    </location>
</feature>
<keyword evidence="4" id="KW-0251">Elongation factor</keyword>
<dbReference type="InterPro" id="IPR036953">
    <property type="entry name" value="GreA/GreB_C_sf"/>
</dbReference>
<accession>A0ABW5WY96</accession>
<dbReference type="RefSeq" id="WP_251741634.1">
    <property type="nucleotide sequence ID" value="NZ_JBHUOJ010000001.1"/>
</dbReference>
<evidence type="ECO:0000313" key="4">
    <source>
        <dbReference type="EMBL" id="MFD2831785.1"/>
    </source>
</evidence>
<dbReference type="PANTHER" id="PTHR30437:SF4">
    <property type="entry name" value="TRANSCRIPTION ELONGATION FACTOR GREA"/>
    <property type="match status" value="1"/>
</dbReference>
<dbReference type="InterPro" id="IPR023459">
    <property type="entry name" value="Tscrpt_elong_fac_GreA/B_fam"/>
</dbReference>
<evidence type="ECO:0000256" key="2">
    <source>
        <dbReference type="SAM" id="MobiDB-lite"/>
    </source>
</evidence>
<dbReference type="PANTHER" id="PTHR30437">
    <property type="entry name" value="TRANSCRIPTION ELONGATION FACTOR GREA"/>
    <property type="match status" value="1"/>
</dbReference>
<sequence>MSRGFVKEGDQEEPPIIPPRAALPAGAINYVTQNGLEELKNEKDNLEKERAEISVDDEAEKRRMQAIVDGKLNLLVERINSARIIKAEEQQQDEVRFGAKVKIKNLDNNNIQEFQIVGVDEADVKKQKIAFVAPIARAITGKKTGEVSEFKLGNEMRKLEIIEIQYP</sequence>